<dbReference type="GO" id="GO:0008380">
    <property type="term" value="P:RNA splicing"/>
    <property type="evidence" value="ECO:0007669"/>
    <property type="project" value="UniProtKB-KW"/>
</dbReference>
<dbReference type="PROSITE" id="PS50102">
    <property type="entry name" value="RRM"/>
    <property type="match status" value="2"/>
</dbReference>
<feature type="domain" description="RRM" evidence="10">
    <location>
        <begin position="179"/>
        <end position="263"/>
    </location>
</feature>
<protein>
    <submittedName>
        <fullName evidence="13">RRM domain-containing protein</fullName>
    </submittedName>
</protein>
<dbReference type="EMBL" id="UYYF01005199">
    <property type="protein sequence ID" value="VDN08299.1"/>
    <property type="molecule type" value="Genomic_DNA"/>
</dbReference>
<dbReference type="GO" id="GO:0003723">
    <property type="term" value="F:RNA binding"/>
    <property type="evidence" value="ECO:0007669"/>
    <property type="project" value="UniProtKB-UniRule"/>
</dbReference>
<keyword evidence="6" id="KW-0508">mRNA splicing</keyword>
<dbReference type="GO" id="GO:0000785">
    <property type="term" value="C:chromatin"/>
    <property type="evidence" value="ECO:0007669"/>
    <property type="project" value="TreeGrafter"/>
</dbReference>
<dbReference type="GO" id="GO:0005654">
    <property type="term" value="C:nucleoplasm"/>
    <property type="evidence" value="ECO:0007669"/>
    <property type="project" value="TreeGrafter"/>
</dbReference>
<keyword evidence="2" id="KW-0507">mRNA processing</keyword>
<feature type="domain" description="RRM" evidence="10">
    <location>
        <begin position="284"/>
        <end position="363"/>
    </location>
</feature>
<evidence type="ECO:0000256" key="7">
    <source>
        <dbReference type="ARBA" id="ARBA00023242"/>
    </source>
</evidence>
<dbReference type="Pfam" id="PF18694">
    <property type="entry name" value="TDP-43_N"/>
    <property type="match status" value="1"/>
</dbReference>
<keyword evidence="3" id="KW-0677">Repeat</keyword>
<evidence type="ECO:0000256" key="6">
    <source>
        <dbReference type="ARBA" id="ARBA00023187"/>
    </source>
</evidence>
<proteinExistence type="predicted"/>
<dbReference type="WBParaSite" id="TCLT_0001061001-mRNA-1">
    <property type="protein sequence ID" value="TCLT_0001061001-mRNA-1"/>
    <property type="gene ID" value="TCLT_0001061001"/>
</dbReference>
<evidence type="ECO:0000256" key="8">
    <source>
        <dbReference type="PROSITE-ProRule" id="PRU00176"/>
    </source>
</evidence>
<feature type="compositionally biased region" description="Polar residues" evidence="9">
    <location>
        <begin position="13"/>
        <end position="22"/>
    </location>
</feature>
<dbReference type="InterPro" id="IPR041105">
    <property type="entry name" value="TDP-43_N"/>
</dbReference>
<evidence type="ECO:0000313" key="13">
    <source>
        <dbReference type="WBParaSite" id="TCLT_0001061001-mRNA-1"/>
    </source>
</evidence>
<dbReference type="Gene3D" id="3.30.70.330">
    <property type="match status" value="2"/>
</dbReference>
<dbReference type="AlphaFoldDB" id="A0A0N5DBP3"/>
<evidence type="ECO:0000313" key="12">
    <source>
        <dbReference type="Proteomes" id="UP000276776"/>
    </source>
</evidence>
<evidence type="ECO:0000256" key="3">
    <source>
        <dbReference type="ARBA" id="ARBA00022737"/>
    </source>
</evidence>
<evidence type="ECO:0000256" key="2">
    <source>
        <dbReference type="ARBA" id="ARBA00022664"/>
    </source>
</evidence>
<dbReference type="InterPro" id="IPR035979">
    <property type="entry name" value="RBD_domain_sf"/>
</dbReference>
<keyword evidence="8" id="KW-0694">RNA-binding</keyword>
<dbReference type="CDD" id="cd19609">
    <property type="entry name" value="NTD_TDP-43"/>
    <property type="match status" value="1"/>
</dbReference>
<evidence type="ECO:0000313" key="11">
    <source>
        <dbReference type="EMBL" id="VDN08299.1"/>
    </source>
</evidence>
<dbReference type="GO" id="GO:0010468">
    <property type="term" value="P:regulation of gene expression"/>
    <property type="evidence" value="ECO:0007669"/>
    <property type="project" value="TreeGrafter"/>
</dbReference>
<feature type="region of interest" description="Disordered" evidence="9">
    <location>
        <begin position="1"/>
        <end position="22"/>
    </location>
</feature>
<dbReference type="OrthoDB" id="2020831at2759"/>
<dbReference type="PANTHER" id="PTHR48033:SF9">
    <property type="entry name" value="TAR DNA-BINDING PROTEIN 43"/>
    <property type="match status" value="1"/>
</dbReference>
<dbReference type="InterPro" id="IPR000504">
    <property type="entry name" value="RRM_dom"/>
</dbReference>
<dbReference type="Proteomes" id="UP000276776">
    <property type="component" value="Unassembled WGS sequence"/>
</dbReference>
<dbReference type="InterPro" id="IPR012677">
    <property type="entry name" value="Nucleotide-bd_a/b_plait_sf"/>
</dbReference>
<dbReference type="Pfam" id="PF00076">
    <property type="entry name" value="RRM_1"/>
    <property type="match status" value="1"/>
</dbReference>
<evidence type="ECO:0000256" key="1">
    <source>
        <dbReference type="ARBA" id="ARBA00004123"/>
    </source>
</evidence>
<dbReference type="PANTHER" id="PTHR48033">
    <property type="entry name" value="RNA-BINDING (RRM/RBD/RNP MOTIFS) FAMILY PROTEIN"/>
    <property type="match status" value="1"/>
</dbReference>
<accession>A0A0N5DBP3</accession>
<evidence type="ECO:0000256" key="5">
    <source>
        <dbReference type="ARBA" id="ARBA00023163"/>
    </source>
</evidence>
<evidence type="ECO:0000256" key="4">
    <source>
        <dbReference type="ARBA" id="ARBA00023015"/>
    </source>
</evidence>
<keyword evidence="5" id="KW-0804">Transcription</keyword>
<name>A0A0N5DBP3_THECL</name>
<dbReference type="STRING" id="103827.A0A0N5DBP3"/>
<dbReference type="SMART" id="SM00360">
    <property type="entry name" value="RRM"/>
    <property type="match status" value="2"/>
</dbReference>
<organism evidence="13">
    <name type="scientific">Thelazia callipaeda</name>
    <name type="common">Oriental eyeworm</name>
    <name type="synonym">Parasitic nematode</name>
    <dbReference type="NCBI Taxonomy" id="103827"/>
    <lineage>
        <taxon>Eukaryota</taxon>
        <taxon>Metazoa</taxon>
        <taxon>Ecdysozoa</taxon>
        <taxon>Nematoda</taxon>
        <taxon>Chromadorea</taxon>
        <taxon>Rhabditida</taxon>
        <taxon>Spirurina</taxon>
        <taxon>Spiruromorpha</taxon>
        <taxon>Thelazioidea</taxon>
        <taxon>Thelaziidae</taxon>
        <taxon>Thelazia</taxon>
    </lineage>
</organism>
<evidence type="ECO:0000256" key="9">
    <source>
        <dbReference type="SAM" id="MobiDB-lite"/>
    </source>
</evidence>
<keyword evidence="12" id="KW-1185">Reference proteome</keyword>
<dbReference type="GO" id="GO:0006397">
    <property type="term" value="P:mRNA processing"/>
    <property type="evidence" value="ECO:0007669"/>
    <property type="project" value="UniProtKB-KW"/>
</dbReference>
<keyword evidence="4" id="KW-0805">Transcription regulation</keyword>
<reference evidence="11 12" key="2">
    <citation type="submission" date="2018-11" db="EMBL/GenBank/DDBJ databases">
        <authorList>
            <consortium name="Pathogen Informatics"/>
        </authorList>
    </citation>
    <scope>NUCLEOTIDE SEQUENCE [LARGE SCALE GENOMIC DNA]</scope>
</reference>
<keyword evidence="7" id="KW-0539">Nucleus</keyword>
<comment type="subcellular location">
    <subcellularLocation>
        <location evidence="1">Nucleus</location>
    </subcellularLocation>
</comment>
<reference evidence="13" key="1">
    <citation type="submission" date="2017-02" db="UniProtKB">
        <authorList>
            <consortium name="WormBaseParasite"/>
        </authorList>
    </citation>
    <scope>IDENTIFICATION</scope>
</reference>
<gene>
    <name evidence="11" type="ORF">TCLT_LOCUS10594</name>
</gene>
<dbReference type="SUPFAM" id="SSF54928">
    <property type="entry name" value="RNA-binding domain, RBD"/>
    <property type="match status" value="2"/>
</dbReference>
<evidence type="ECO:0000259" key="10">
    <source>
        <dbReference type="PROSITE" id="PS50102"/>
    </source>
</evidence>
<sequence>MLEEPKIIDQMTPEASNHSTDVPCIQNSPTLGDFDGYIIVTSSEAGCNMLEIPLDDDGNLPIATLAHSFPDAIGLKFKNPLTGVYRTLAYTLYLFSVNTKLERGLFTKPHKVVCIYRVDDQKRCIYPPRGGWGKRRFVAIFSISSSDRKRPSNDCVGDLVEEKRSGLDGSLNEDCRVPVDLIVLNLSFKTTEETLKNIFEKYGEVQYVEVKRDFKTNFPKGYGFVKFVSIEAQDRVLLDREVIIDGRMTQASGTSAQVKFPNHFANKPQKTNIGMNMTQDSASTKLYVGRVWNAITEKDIFDALNTEARKISPYANAKRVSIPMPHRGFAFVTINDHSVAKRLCQIRDFIIRGKSVCVCTLTPKNNVHQQQHIRQSHYEQQQHIISYRVAQPAVAPLHPYPAHFNYVEEYPQNPNWMNPRITYRSTSLPPVSYTHEYYCS</sequence>